<feature type="non-terminal residue" evidence="6">
    <location>
        <position position="1"/>
    </location>
</feature>
<protein>
    <recommendedName>
        <fullName evidence="5">Serpin domain-containing protein</fullName>
    </recommendedName>
</protein>
<sequence>ISNKIGSEKVGSEKKSTLLDTLTHKKIVLNFKEVAKEQAGDIVFSPFSAETVLAMTAEGAKGDTLQELVTGASLPQDTQTRQAAFGALIPSLTKPSNGTQLLIADRIYVEQGADFRRTACGVYRAGVQNVNFADTQQTSKLINDWVEKRTNDKIQNLISPQDISAATAMVLVNTLYLNASWATPFPKERTSKAPFHTTPNKTEQIDTMHSVHSYKYFHCGYTKAKYIEIPYKGSNLSMTFALPDAVDGLENMEKKADVVFGDRNYRNTLVSVSIPKFSISTSIDFTRVLKKLGVETPFSSSANFSGISNKTDLHISKVQQKAFINVTESGTEAAAATSVVISKASVEPSQTFNANHPFMYYIKDDESGVILFAGRFTYLRLEIEEKL</sequence>
<dbReference type="InterPro" id="IPR000215">
    <property type="entry name" value="Serpin_fam"/>
</dbReference>
<accession>A0AAV8XPN5</accession>
<evidence type="ECO:0000313" key="7">
    <source>
        <dbReference type="Proteomes" id="UP001162162"/>
    </source>
</evidence>
<gene>
    <name evidence="6" type="ORF">NQ318_003389</name>
</gene>
<evidence type="ECO:0000256" key="4">
    <source>
        <dbReference type="RuleBase" id="RU000411"/>
    </source>
</evidence>
<name>A0AAV8XPN5_9CUCU</name>
<dbReference type="PANTHER" id="PTHR11461:SF211">
    <property type="entry name" value="GH10112P-RELATED"/>
    <property type="match status" value="1"/>
</dbReference>
<evidence type="ECO:0000256" key="1">
    <source>
        <dbReference type="ARBA" id="ARBA00009500"/>
    </source>
</evidence>
<dbReference type="Proteomes" id="UP001162162">
    <property type="component" value="Unassembled WGS sequence"/>
</dbReference>
<evidence type="ECO:0000259" key="5">
    <source>
        <dbReference type="SMART" id="SM00093"/>
    </source>
</evidence>
<dbReference type="SMART" id="SM00093">
    <property type="entry name" value="SERPIN"/>
    <property type="match status" value="1"/>
</dbReference>
<dbReference type="InterPro" id="IPR023796">
    <property type="entry name" value="Serpin_dom"/>
</dbReference>
<evidence type="ECO:0000313" key="6">
    <source>
        <dbReference type="EMBL" id="KAJ8940546.1"/>
    </source>
</evidence>
<dbReference type="Gene3D" id="2.30.39.10">
    <property type="entry name" value="Alpha-1-antitrypsin, domain 1"/>
    <property type="match status" value="1"/>
</dbReference>
<proteinExistence type="inferred from homology"/>
<keyword evidence="3" id="KW-0722">Serine protease inhibitor</keyword>
<dbReference type="GO" id="GO:0004867">
    <property type="term" value="F:serine-type endopeptidase inhibitor activity"/>
    <property type="evidence" value="ECO:0007669"/>
    <property type="project" value="UniProtKB-KW"/>
</dbReference>
<evidence type="ECO:0000256" key="2">
    <source>
        <dbReference type="ARBA" id="ARBA00022690"/>
    </source>
</evidence>
<dbReference type="InterPro" id="IPR042178">
    <property type="entry name" value="Serpin_sf_1"/>
</dbReference>
<dbReference type="InterPro" id="IPR023795">
    <property type="entry name" value="Serpin_CS"/>
</dbReference>
<organism evidence="6 7">
    <name type="scientific">Aromia moschata</name>
    <dbReference type="NCBI Taxonomy" id="1265417"/>
    <lineage>
        <taxon>Eukaryota</taxon>
        <taxon>Metazoa</taxon>
        <taxon>Ecdysozoa</taxon>
        <taxon>Arthropoda</taxon>
        <taxon>Hexapoda</taxon>
        <taxon>Insecta</taxon>
        <taxon>Pterygota</taxon>
        <taxon>Neoptera</taxon>
        <taxon>Endopterygota</taxon>
        <taxon>Coleoptera</taxon>
        <taxon>Polyphaga</taxon>
        <taxon>Cucujiformia</taxon>
        <taxon>Chrysomeloidea</taxon>
        <taxon>Cerambycidae</taxon>
        <taxon>Cerambycinae</taxon>
        <taxon>Callichromatini</taxon>
        <taxon>Aromia</taxon>
    </lineage>
</organism>
<dbReference type="AlphaFoldDB" id="A0AAV8XPN5"/>
<comment type="similarity">
    <text evidence="1 4">Belongs to the serpin family.</text>
</comment>
<dbReference type="EMBL" id="JAPWTK010000423">
    <property type="protein sequence ID" value="KAJ8940546.1"/>
    <property type="molecule type" value="Genomic_DNA"/>
</dbReference>
<dbReference type="SUPFAM" id="SSF56574">
    <property type="entry name" value="Serpins"/>
    <property type="match status" value="1"/>
</dbReference>
<dbReference type="PANTHER" id="PTHR11461">
    <property type="entry name" value="SERINE PROTEASE INHIBITOR, SERPIN"/>
    <property type="match status" value="1"/>
</dbReference>
<reference evidence="6" key="1">
    <citation type="journal article" date="2023" name="Insect Mol. Biol.">
        <title>Genome sequencing provides insights into the evolution of gene families encoding plant cell wall-degrading enzymes in longhorned beetles.</title>
        <authorList>
            <person name="Shin N.R."/>
            <person name="Okamura Y."/>
            <person name="Kirsch R."/>
            <person name="Pauchet Y."/>
        </authorList>
    </citation>
    <scope>NUCLEOTIDE SEQUENCE</scope>
    <source>
        <strain evidence="6">AMC_N1</strain>
    </source>
</reference>
<keyword evidence="2" id="KW-0646">Protease inhibitor</keyword>
<dbReference type="Gene3D" id="3.30.497.10">
    <property type="entry name" value="Antithrombin, subunit I, domain 2"/>
    <property type="match status" value="1"/>
</dbReference>
<comment type="caution">
    <text evidence="6">The sequence shown here is derived from an EMBL/GenBank/DDBJ whole genome shotgun (WGS) entry which is preliminary data.</text>
</comment>
<feature type="domain" description="Serpin" evidence="5">
    <location>
        <begin position="28"/>
        <end position="379"/>
    </location>
</feature>
<dbReference type="PROSITE" id="PS00284">
    <property type="entry name" value="SERPIN"/>
    <property type="match status" value="1"/>
</dbReference>
<keyword evidence="7" id="KW-1185">Reference proteome</keyword>
<dbReference type="Pfam" id="PF00079">
    <property type="entry name" value="Serpin"/>
    <property type="match status" value="1"/>
</dbReference>
<evidence type="ECO:0000256" key="3">
    <source>
        <dbReference type="ARBA" id="ARBA00022900"/>
    </source>
</evidence>
<dbReference type="InterPro" id="IPR036186">
    <property type="entry name" value="Serpin_sf"/>
</dbReference>
<dbReference type="GO" id="GO:0005615">
    <property type="term" value="C:extracellular space"/>
    <property type="evidence" value="ECO:0007669"/>
    <property type="project" value="InterPro"/>
</dbReference>
<dbReference type="InterPro" id="IPR042185">
    <property type="entry name" value="Serpin_sf_2"/>
</dbReference>